<dbReference type="SMART" id="SM00382">
    <property type="entry name" value="AAA"/>
    <property type="match status" value="1"/>
</dbReference>
<evidence type="ECO:0000256" key="3">
    <source>
        <dbReference type="ARBA" id="ARBA00022840"/>
    </source>
</evidence>
<keyword evidence="2" id="KW-0547">Nucleotide-binding</keyword>
<organism evidence="5 6">
    <name type="scientific">Iamia majanohamensis</name>
    <dbReference type="NCBI Taxonomy" id="467976"/>
    <lineage>
        <taxon>Bacteria</taxon>
        <taxon>Bacillati</taxon>
        <taxon>Actinomycetota</taxon>
        <taxon>Acidimicrobiia</taxon>
        <taxon>Acidimicrobiales</taxon>
        <taxon>Iamiaceae</taxon>
        <taxon>Iamia</taxon>
    </lineage>
</organism>
<dbReference type="RefSeq" id="WP_272735669.1">
    <property type="nucleotide sequence ID" value="NZ_CP116942.1"/>
</dbReference>
<keyword evidence="1" id="KW-0813">Transport</keyword>
<accession>A0AAF0BUV9</accession>
<dbReference type="Proteomes" id="UP001216390">
    <property type="component" value="Chromosome"/>
</dbReference>
<dbReference type="CDD" id="cd03219">
    <property type="entry name" value="ABC_Mj1267_LivG_branched"/>
    <property type="match status" value="1"/>
</dbReference>
<dbReference type="PANTHER" id="PTHR45772:SF1">
    <property type="entry name" value="ABC TRANSPORTER ATP-BINDING PROTEIN"/>
    <property type="match status" value="1"/>
</dbReference>
<dbReference type="AlphaFoldDB" id="A0AAF0BUV9"/>
<dbReference type="Pfam" id="PF12399">
    <property type="entry name" value="BCA_ABC_TP_C"/>
    <property type="match status" value="1"/>
</dbReference>
<evidence type="ECO:0000313" key="6">
    <source>
        <dbReference type="Proteomes" id="UP001216390"/>
    </source>
</evidence>
<sequence length="246" mass="26235">MAALHVQEVSVRFGGNLALDHASVTAEAGRVTGLIGPNGAGKTTMFNAITGLVTPTAGRILLDDRDLTRTSLHRRARAGLARTFQQLELFTMLSVRDNIRVAADIRRRWSRDRTDPAALTEEILDRVGLRAVADERVTGLPTGQGRLVELGRALACRPRVLLLDEPASGQDETETARFGALLTELATDGTAVLLVEHDMSLVMDVCEVVHVLDLGRIIAVGAPAAVQSDPAVLEAYLGTSATEVVG</sequence>
<dbReference type="InterPro" id="IPR003439">
    <property type="entry name" value="ABC_transporter-like_ATP-bd"/>
</dbReference>
<protein>
    <submittedName>
        <fullName evidence="5">ABC transporter ATP-binding protein</fullName>
    </submittedName>
</protein>
<keyword evidence="6" id="KW-1185">Reference proteome</keyword>
<dbReference type="InterPro" id="IPR027417">
    <property type="entry name" value="P-loop_NTPase"/>
</dbReference>
<proteinExistence type="predicted"/>
<reference evidence="5" key="1">
    <citation type="submission" date="2023-01" db="EMBL/GenBank/DDBJ databases">
        <title>The diversity of Class Acidimicrobiia in South China Sea sediment environments and the proposal of Iamia marina sp. nov., a novel species of the genus Iamia.</title>
        <authorList>
            <person name="He Y."/>
            <person name="Tian X."/>
        </authorList>
    </citation>
    <scope>NUCLEOTIDE SEQUENCE</scope>
    <source>
        <strain evidence="5">DSM 19957</strain>
    </source>
</reference>
<evidence type="ECO:0000256" key="2">
    <source>
        <dbReference type="ARBA" id="ARBA00022741"/>
    </source>
</evidence>
<gene>
    <name evidence="5" type="ORF">PO878_16715</name>
</gene>
<evidence type="ECO:0000256" key="1">
    <source>
        <dbReference type="ARBA" id="ARBA00022448"/>
    </source>
</evidence>
<keyword evidence="3 5" id="KW-0067">ATP-binding</keyword>
<dbReference type="GO" id="GO:0005886">
    <property type="term" value="C:plasma membrane"/>
    <property type="evidence" value="ECO:0007669"/>
    <property type="project" value="TreeGrafter"/>
</dbReference>
<dbReference type="InterPro" id="IPR051120">
    <property type="entry name" value="ABC_AA/LPS_Transport"/>
</dbReference>
<name>A0AAF0BUV9_9ACTN</name>
<dbReference type="PROSITE" id="PS50893">
    <property type="entry name" value="ABC_TRANSPORTER_2"/>
    <property type="match status" value="1"/>
</dbReference>
<dbReference type="GO" id="GO:0016887">
    <property type="term" value="F:ATP hydrolysis activity"/>
    <property type="evidence" value="ECO:0007669"/>
    <property type="project" value="InterPro"/>
</dbReference>
<dbReference type="Pfam" id="PF00005">
    <property type="entry name" value="ABC_tran"/>
    <property type="match status" value="1"/>
</dbReference>
<dbReference type="PANTHER" id="PTHR45772">
    <property type="entry name" value="CONSERVED COMPONENT OF ABC TRANSPORTER FOR NATURAL AMINO ACIDS-RELATED"/>
    <property type="match status" value="1"/>
</dbReference>
<evidence type="ECO:0000259" key="4">
    <source>
        <dbReference type="PROSITE" id="PS50893"/>
    </source>
</evidence>
<feature type="domain" description="ABC transporter" evidence="4">
    <location>
        <begin position="4"/>
        <end position="239"/>
    </location>
</feature>
<dbReference type="KEGG" id="ima:PO878_16715"/>
<dbReference type="GO" id="GO:0005524">
    <property type="term" value="F:ATP binding"/>
    <property type="evidence" value="ECO:0007669"/>
    <property type="project" value="UniProtKB-KW"/>
</dbReference>
<dbReference type="EMBL" id="CP116942">
    <property type="protein sequence ID" value="WCO66145.1"/>
    <property type="molecule type" value="Genomic_DNA"/>
</dbReference>
<dbReference type="SUPFAM" id="SSF52540">
    <property type="entry name" value="P-loop containing nucleoside triphosphate hydrolases"/>
    <property type="match status" value="1"/>
</dbReference>
<dbReference type="InterPro" id="IPR032823">
    <property type="entry name" value="BCA_ABC_TP_C"/>
</dbReference>
<dbReference type="InterPro" id="IPR003593">
    <property type="entry name" value="AAA+_ATPase"/>
</dbReference>
<dbReference type="Gene3D" id="3.40.50.300">
    <property type="entry name" value="P-loop containing nucleotide triphosphate hydrolases"/>
    <property type="match status" value="1"/>
</dbReference>
<evidence type="ECO:0000313" key="5">
    <source>
        <dbReference type="EMBL" id="WCO66145.1"/>
    </source>
</evidence>